<keyword evidence="3" id="KW-1185">Reference proteome</keyword>
<evidence type="ECO:0000313" key="3">
    <source>
        <dbReference type="Proteomes" id="UP000297245"/>
    </source>
</evidence>
<reference evidence="2 3" key="1">
    <citation type="journal article" date="2019" name="Nat. Ecol. Evol.">
        <title>Megaphylogeny resolves global patterns of mushroom evolution.</title>
        <authorList>
            <person name="Varga T."/>
            <person name="Krizsan K."/>
            <person name="Foldi C."/>
            <person name="Dima B."/>
            <person name="Sanchez-Garcia M."/>
            <person name="Sanchez-Ramirez S."/>
            <person name="Szollosi G.J."/>
            <person name="Szarkandi J.G."/>
            <person name="Papp V."/>
            <person name="Albert L."/>
            <person name="Andreopoulos W."/>
            <person name="Angelini C."/>
            <person name="Antonin V."/>
            <person name="Barry K.W."/>
            <person name="Bougher N.L."/>
            <person name="Buchanan P."/>
            <person name="Buyck B."/>
            <person name="Bense V."/>
            <person name="Catcheside P."/>
            <person name="Chovatia M."/>
            <person name="Cooper J."/>
            <person name="Damon W."/>
            <person name="Desjardin D."/>
            <person name="Finy P."/>
            <person name="Geml J."/>
            <person name="Haridas S."/>
            <person name="Hughes K."/>
            <person name="Justo A."/>
            <person name="Karasinski D."/>
            <person name="Kautmanova I."/>
            <person name="Kiss B."/>
            <person name="Kocsube S."/>
            <person name="Kotiranta H."/>
            <person name="LaButti K.M."/>
            <person name="Lechner B.E."/>
            <person name="Liimatainen K."/>
            <person name="Lipzen A."/>
            <person name="Lukacs Z."/>
            <person name="Mihaltcheva S."/>
            <person name="Morgado L.N."/>
            <person name="Niskanen T."/>
            <person name="Noordeloos M.E."/>
            <person name="Ohm R.A."/>
            <person name="Ortiz-Santana B."/>
            <person name="Ovrebo C."/>
            <person name="Racz N."/>
            <person name="Riley R."/>
            <person name="Savchenko A."/>
            <person name="Shiryaev A."/>
            <person name="Soop K."/>
            <person name="Spirin V."/>
            <person name="Szebenyi C."/>
            <person name="Tomsovsky M."/>
            <person name="Tulloss R.E."/>
            <person name="Uehling J."/>
            <person name="Grigoriev I.V."/>
            <person name="Vagvolgyi C."/>
            <person name="Papp T."/>
            <person name="Martin F.M."/>
            <person name="Miettinen O."/>
            <person name="Hibbett D.S."/>
            <person name="Nagy L.G."/>
        </authorList>
    </citation>
    <scope>NUCLEOTIDE SEQUENCE [LARGE SCALE GENOMIC DNA]</scope>
    <source>
        <strain evidence="2 3">CBS 962.96</strain>
    </source>
</reference>
<name>A0A4S8LSM3_DENBC</name>
<gene>
    <name evidence="2" type="ORF">K435DRAFT_820533</name>
</gene>
<dbReference type="AlphaFoldDB" id="A0A4S8LSM3"/>
<dbReference type="Pfam" id="PF14214">
    <property type="entry name" value="Helitron_like_N"/>
    <property type="match status" value="1"/>
</dbReference>
<dbReference type="OrthoDB" id="432234at2759"/>
<dbReference type="InterPro" id="IPR025476">
    <property type="entry name" value="Helitron_helicase-like"/>
</dbReference>
<evidence type="ECO:0000313" key="2">
    <source>
        <dbReference type="EMBL" id="THU92270.1"/>
    </source>
</evidence>
<feature type="domain" description="Helitron helicase-like" evidence="1">
    <location>
        <begin position="40"/>
        <end position="163"/>
    </location>
</feature>
<organism evidence="2 3">
    <name type="scientific">Dendrothele bispora (strain CBS 962.96)</name>
    <dbReference type="NCBI Taxonomy" id="1314807"/>
    <lineage>
        <taxon>Eukaryota</taxon>
        <taxon>Fungi</taxon>
        <taxon>Dikarya</taxon>
        <taxon>Basidiomycota</taxon>
        <taxon>Agaricomycotina</taxon>
        <taxon>Agaricomycetes</taxon>
        <taxon>Agaricomycetidae</taxon>
        <taxon>Agaricales</taxon>
        <taxon>Agaricales incertae sedis</taxon>
        <taxon>Dendrothele</taxon>
    </lineage>
</organism>
<sequence>MMQRHDMLRLTSFKLKRNTFEQLADRFADVDPLTVHVVAERVARGNRVTANNEQERKVLKLMNEVRLIAAHVQGSPTSKLHRRNELRSMMMDKGMPSFFITINPADTHNPIVRFLAGKDIELDRAAGGDDTGSSWMQSKLLAGNPFIGAEFFDIYMKAFIKLIGIRRLGYWVMSKLTMVVWRRREEGLFIVIWLYG</sequence>
<evidence type="ECO:0000259" key="1">
    <source>
        <dbReference type="Pfam" id="PF14214"/>
    </source>
</evidence>
<dbReference type="EMBL" id="ML179284">
    <property type="protein sequence ID" value="THU92270.1"/>
    <property type="molecule type" value="Genomic_DNA"/>
</dbReference>
<protein>
    <recommendedName>
        <fullName evidence="1">Helitron helicase-like domain-containing protein</fullName>
    </recommendedName>
</protein>
<accession>A0A4S8LSM3</accession>
<proteinExistence type="predicted"/>
<dbReference type="Proteomes" id="UP000297245">
    <property type="component" value="Unassembled WGS sequence"/>
</dbReference>